<evidence type="ECO:0000313" key="12">
    <source>
        <dbReference type="EMBL" id="GER89468.1"/>
    </source>
</evidence>
<evidence type="ECO:0000256" key="9">
    <source>
        <dbReference type="SAM" id="Phobius"/>
    </source>
</evidence>
<dbReference type="AlphaFoldDB" id="A0A5J4KI67"/>
<dbReference type="PANTHER" id="PTHR43394">
    <property type="entry name" value="ATP-DEPENDENT PERMEASE MDL1, MITOCHONDRIAL"/>
    <property type="match status" value="1"/>
</dbReference>
<feature type="domain" description="ABC transmembrane type-1" evidence="11">
    <location>
        <begin position="16"/>
        <end position="298"/>
    </location>
</feature>
<evidence type="ECO:0000256" key="4">
    <source>
        <dbReference type="ARBA" id="ARBA00022692"/>
    </source>
</evidence>
<gene>
    <name evidence="12" type="ORF">KDW_36300</name>
</gene>
<dbReference type="InterPro" id="IPR036640">
    <property type="entry name" value="ABC1_TM_sf"/>
</dbReference>
<dbReference type="GO" id="GO:0005886">
    <property type="term" value="C:plasma membrane"/>
    <property type="evidence" value="ECO:0007669"/>
    <property type="project" value="UniProtKB-SubCell"/>
</dbReference>
<evidence type="ECO:0000256" key="8">
    <source>
        <dbReference type="ARBA" id="ARBA00023136"/>
    </source>
</evidence>
<dbReference type="InterPro" id="IPR017871">
    <property type="entry name" value="ABC_transporter-like_CS"/>
</dbReference>
<keyword evidence="6 12" id="KW-0067">ATP-binding</keyword>
<dbReference type="FunFam" id="1.20.1560.10:FF:000040">
    <property type="entry name" value="Multidrug ABC transporter ATP-binding protein"/>
    <property type="match status" value="1"/>
</dbReference>
<evidence type="ECO:0000256" key="2">
    <source>
        <dbReference type="ARBA" id="ARBA00022448"/>
    </source>
</evidence>
<feature type="transmembrane region" description="Helical" evidence="9">
    <location>
        <begin position="51"/>
        <end position="76"/>
    </location>
</feature>
<dbReference type="Pfam" id="PF00005">
    <property type="entry name" value="ABC_tran"/>
    <property type="match status" value="1"/>
</dbReference>
<keyword evidence="7 9" id="KW-1133">Transmembrane helix</keyword>
<dbReference type="PANTHER" id="PTHR43394:SF1">
    <property type="entry name" value="ATP-BINDING CASSETTE SUB-FAMILY B MEMBER 10, MITOCHONDRIAL"/>
    <property type="match status" value="1"/>
</dbReference>
<evidence type="ECO:0000256" key="3">
    <source>
        <dbReference type="ARBA" id="ARBA00022475"/>
    </source>
</evidence>
<keyword evidence="5" id="KW-0547">Nucleotide-binding</keyword>
<feature type="transmembrane region" description="Helical" evidence="9">
    <location>
        <begin position="269"/>
        <end position="296"/>
    </location>
</feature>
<dbReference type="InterPro" id="IPR003593">
    <property type="entry name" value="AAA+_ATPase"/>
</dbReference>
<dbReference type="SMART" id="SM00382">
    <property type="entry name" value="AAA"/>
    <property type="match status" value="1"/>
</dbReference>
<dbReference type="GO" id="GO:0015421">
    <property type="term" value="F:ABC-type oligopeptide transporter activity"/>
    <property type="evidence" value="ECO:0007669"/>
    <property type="project" value="TreeGrafter"/>
</dbReference>
<dbReference type="SUPFAM" id="SSF90123">
    <property type="entry name" value="ABC transporter transmembrane region"/>
    <property type="match status" value="1"/>
</dbReference>
<name>A0A5J4KI67_9CHLR</name>
<evidence type="ECO:0000259" key="10">
    <source>
        <dbReference type="PROSITE" id="PS50893"/>
    </source>
</evidence>
<dbReference type="InterPro" id="IPR039421">
    <property type="entry name" value="Type_1_exporter"/>
</dbReference>
<dbReference type="GO" id="GO:0016887">
    <property type="term" value="F:ATP hydrolysis activity"/>
    <property type="evidence" value="ECO:0007669"/>
    <property type="project" value="InterPro"/>
</dbReference>
<feature type="transmembrane region" description="Helical" evidence="9">
    <location>
        <begin position="155"/>
        <end position="178"/>
    </location>
</feature>
<proteinExistence type="predicted"/>
<dbReference type="PROSITE" id="PS00211">
    <property type="entry name" value="ABC_TRANSPORTER_1"/>
    <property type="match status" value="1"/>
</dbReference>
<keyword evidence="2" id="KW-0813">Transport</keyword>
<keyword evidence="3" id="KW-1003">Cell membrane</keyword>
<feature type="transmembrane region" description="Helical" evidence="9">
    <location>
        <begin position="126"/>
        <end position="149"/>
    </location>
</feature>
<evidence type="ECO:0000313" key="13">
    <source>
        <dbReference type="Proteomes" id="UP000326912"/>
    </source>
</evidence>
<evidence type="ECO:0000256" key="5">
    <source>
        <dbReference type="ARBA" id="ARBA00022741"/>
    </source>
</evidence>
<dbReference type="Proteomes" id="UP000326912">
    <property type="component" value="Unassembled WGS sequence"/>
</dbReference>
<reference evidence="12 13" key="1">
    <citation type="submission" date="2019-10" db="EMBL/GenBank/DDBJ databases">
        <title>Dictyobacter vulcani sp. nov., within the class Ktedonobacteria, isolated from soil of volcanic Mt. Zao.</title>
        <authorList>
            <person name="Zheng Y."/>
            <person name="Wang C.M."/>
            <person name="Sakai Y."/>
            <person name="Abe K."/>
            <person name="Yokota A."/>
            <person name="Yabe S."/>
        </authorList>
    </citation>
    <scope>NUCLEOTIDE SEQUENCE [LARGE SCALE GENOMIC DNA]</scope>
    <source>
        <strain evidence="12 13">W12</strain>
    </source>
</reference>
<comment type="subcellular location">
    <subcellularLocation>
        <location evidence="1">Cell membrane</location>
        <topology evidence="1">Multi-pass membrane protein</topology>
    </subcellularLocation>
</comment>
<comment type="caution">
    <text evidence="12">The sequence shown here is derived from an EMBL/GenBank/DDBJ whole genome shotgun (WGS) entry which is preliminary data.</text>
</comment>
<keyword evidence="4 9" id="KW-0812">Transmembrane</keyword>
<evidence type="ECO:0000256" key="1">
    <source>
        <dbReference type="ARBA" id="ARBA00004651"/>
    </source>
</evidence>
<dbReference type="Gene3D" id="1.20.1560.10">
    <property type="entry name" value="ABC transporter type 1, transmembrane domain"/>
    <property type="match status" value="1"/>
</dbReference>
<dbReference type="PROSITE" id="PS50929">
    <property type="entry name" value="ABC_TM1F"/>
    <property type="match status" value="1"/>
</dbReference>
<dbReference type="Gene3D" id="3.40.50.300">
    <property type="entry name" value="P-loop containing nucleotide triphosphate hydrolases"/>
    <property type="match status" value="1"/>
</dbReference>
<sequence length="575" mass="63674">MIKLFRFLKPYRWYVALVVVLVLLQSLSDLYLPTLMADIVDTGIVKGDTNYILRVGGFMLLIAVGGTCCSVIASYFSSKSAVGFGRIVRAKIFHRVEQFSLHEFDQIGTASLITRTTNDTTQVQQILIIMLRMMISAPLTCIGGIIMALSQDVQLSWVFVAAIPIIIISILIITGKAIPLFKVMQLKIDKLNLVLDEGLTGVRVIRSFDRIAHEKQRFDNANEDLTNTAIKVNRTIAFLMPLMMLLLNFTTIAIVWFGSIRINNGDMKIGALIAFLQYAMQIMFSLIMVSMMFVMLPRASASAERINKVLDIEPEIVDAKKLQHGGQKKGYVEFKHVTFSYPGAEQPALEDITFQANPGEVTAIIGGTGAGKSTLVGLIPRFYDIDEGSILVDGIDVREMAQEELRSKIGFVPQKAVLFTGNIAENIRYGKEDASIEEVEHAALVAQATEFISEMKDGFDSTIAQGGNNVSGGQKQRLSIARALVRQPEIYIFDDSFSALDFKTDARLRSALKDETRKSTVLIVAQRVSTVMDADRIIVLDEGKIVGIGTHRELLESSKVYYEIVSSQLSMEEIA</sequence>
<protein>
    <submittedName>
        <fullName evidence="12">Multidrug ABC transporter ATP-binding protein</fullName>
    </submittedName>
</protein>
<dbReference type="EMBL" id="BKZW01000001">
    <property type="protein sequence ID" value="GER89468.1"/>
    <property type="molecule type" value="Genomic_DNA"/>
</dbReference>
<dbReference type="SUPFAM" id="SSF52540">
    <property type="entry name" value="P-loop containing nucleoside triphosphate hydrolases"/>
    <property type="match status" value="1"/>
</dbReference>
<dbReference type="PROSITE" id="PS50893">
    <property type="entry name" value="ABC_TRANSPORTER_2"/>
    <property type="match status" value="1"/>
</dbReference>
<dbReference type="InterPro" id="IPR011527">
    <property type="entry name" value="ABC1_TM_dom"/>
</dbReference>
<organism evidence="12 13">
    <name type="scientific">Dictyobacter vulcani</name>
    <dbReference type="NCBI Taxonomy" id="2607529"/>
    <lineage>
        <taxon>Bacteria</taxon>
        <taxon>Bacillati</taxon>
        <taxon>Chloroflexota</taxon>
        <taxon>Ktedonobacteria</taxon>
        <taxon>Ktedonobacterales</taxon>
        <taxon>Dictyobacteraceae</taxon>
        <taxon>Dictyobacter</taxon>
    </lineage>
</organism>
<dbReference type="InterPro" id="IPR003439">
    <property type="entry name" value="ABC_transporter-like_ATP-bd"/>
</dbReference>
<keyword evidence="13" id="KW-1185">Reference proteome</keyword>
<dbReference type="InterPro" id="IPR027417">
    <property type="entry name" value="P-loop_NTPase"/>
</dbReference>
<dbReference type="FunFam" id="3.40.50.300:FF:000854">
    <property type="entry name" value="Multidrug ABC transporter ATP-binding protein"/>
    <property type="match status" value="1"/>
</dbReference>
<evidence type="ECO:0000256" key="6">
    <source>
        <dbReference type="ARBA" id="ARBA00022840"/>
    </source>
</evidence>
<evidence type="ECO:0000259" key="11">
    <source>
        <dbReference type="PROSITE" id="PS50929"/>
    </source>
</evidence>
<dbReference type="CDD" id="cd18548">
    <property type="entry name" value="ABC_6TM_Tm287_like"/>
    <property type="match status" value="1"/>
</dbReference>
<accession>A0A5J4KI67</accession>
<feature type="domain" description="ABC transporter" evidence="10">
    <location>
        <begin position="332"/>
        <end position="567"/>
    </location>
</feature>
<dbReference type="Pfam" id="PF00664">
    <property type="entry name" value="ABC_membrane"/>
    <property type="match status" value="1"/>
</dbReference>
<dbReference type="GO" id="GO:0005524">
    <property type="term" value="F:ATP binding"/>
    <property type="evidence" value="ECO:0007669"/>
    <property type="project" value="UniProtKB-KW"/>
</dbReference>
<dbReference type="RefSeq" id="WP_151757211.1">
    <property type="nucleotide sequence ID" value="NZ_BKZW01000001.1"/>
</dbReference>
<evidence type="ECO:0000256" key="7">
    <source>
        <dbReference type="ARBA" id="ARBA00022989"/>
    </source>
</evidence>
<feature type="transmembrane region" description="Helical" evidence="9">
    <location>
        <begin position="236"/>
        <end position="257"/>
    </location>
</feature>
<feature type="transmembrane region" description="Helical" evidence="9">
    <location>
        <begin position="12"/>
        <end position="31"/>
    </location>
</feature>
<keyword evidence="8 9" id="KW-0472">Membrane</keyword>